<dbReference type="GO" id="GO:0005634">
    <property type="term" value="C:nucleus"/>
    <property type="evidence" value="ECO:0007669"/>
    <property type="project" value="TreeGrafter"/>
</dbReference>
<dbReference type="GO" id="GO:0006511">
    <property type="term" value="P:ubiquitin-dependent protein catabolic process"/>
    <property type="evidence" value="ECO:0007669"/>
    <property type="project" value="TreeGrafter"/>
</dbReference>
<feature type="compositionally biased region" description="Gly residues" evidence="1">
    <location>
        <begin position="629"/>
        <end position="638"/>
    </location>
</feature>
<feature type="compositionally biased region" description="Basic and acidic residues" evidence="1">
    <location>
        <begin position="1415"/>
        <end position="1437"/>
    </location>
</feature>
<feature type="region of interest" description="Disordered" evidence="1">
    <location>
        <begin position="554"/>
        <end position="575"/>
    </location>
</feature>
<feature type="compositionally biased region" description="Basic and acidic residues" evidence="1">
    <location>
        <begin position="794"/>
        <end position="817"/>
    </location>
</feature>
<organism evidence="2">
    <name type="scientific">Chromera velia CCMP2878</name>
    <dbReference type="NCBI Taxonomy" id="1169474"/>
    <lineage>
        <taxon>Eukaryota</taxon>
        <taxon>Sar</taxon>
        <taxon>Alveolata</taxon>
        <taxon>Colpodellida</taxon>
        <taxon>Chromeraceae</taxon>
        <taxon>Chromera</taxon>
    </lineage>
</organism>
<dbReference type="PANTHER" id="PTHR15439">
    <property type="entry name" value="RETINOBLASTOMA-BINDING PROTEIN 6"/>
    <property type="match status" value="1"/>
</dbReference>
<feature type="region of interest" description="Disordered" evidence="1">
    <location>
        <begin position="624"/>
        <end position="672"/>
    </location>
</feature>
<feature type="compositionally biased region" description="Low complexity" evidence="1">
    <location>
        <begin position="464"/>
        <end position="479"/>
    </location>
</feature>
<reference evidence="2" key="1">
    <citation type="submission" date="2014-11" db="EMBL/GenBank/DDBJ databases">
        <authorList>
            <person name="Otto D Thomas"/>
            <person name="Naeem Raeece"/>
        </authorList>
    </citation>
    <scope>NUCLEOTIDE SEQUENCE</scope>
</reference>
<feature type="region of interest" description="Disordered" evidence="1">
    <location>
        <begin position="70"/>
        <end position="89"/>
    </location>
</feature>
<feature type="region of interest" description="Disordered" evidence="1">
    <location>
        <begin position="1257"/>
        <end position="1299"/>
    </location>
</feature>
<feature type="compositionally biased region" description="Basic and acidic residues" evidence="1">
    <location>
        <begin position="1337"/>
        <end position="1359"/>
    </location>
</feature>
<protein>
    <submittedName>
        <fullName evidence="2">Uncharacterized protein</fullName>
    </submittedName>
</protein>
<feature type="compositionally biased region" description="Basic and acidic residues" evidence="1">
    <location>
        <begin position="1491"/>
        <end position="1500"/>
    </location>
</feature>
<feature type="compositionally biased region" description="Basic and acidic residues" evidence="1">
    <location>
        <begin position="513"/>
        <end position="522"/>
    </location>
</feature>
<feature type="compositionally biased region" description="Gly residues" evidence="1">
    <location>
        <begin position="1501"/>
        <end position="1515"/>
    </location>
</feature>
<feature type="region of interest" description="Disordered" evidence="1">
    <location>
        <begin position="123"/>
        <end position="214"/>
    </location>
</feature>
<feature type="compositionally biased region" description="Basic and acidic residues" evidence="1">
    <location>
        <begin position="1369"/>
        <end position="1407"/>
    </location>
</feature>
<feature type="compositionally biased region" description="Low complexity" evidence="1">
    <location>
        <begin position="916"/>
        <end position="930"/>
    </location>
</feature>
<name>A0A0G4FSK9_9ALVE</name>
<feature type="compositionally biased region" description="Basic and acidic residues" evidence="1">
    <location>
        <begin position="709"/>
        <end position="787"/>
    </location>
</feature>
<dbReference type="InterPro" id="IPR033489">
    <property type="entry name" value="RBBP6"/>
</dbReference>
<dbReference type="VEuPathDB" id="CryptoDB:Cvel_18566"/>
<dbReference type="GO" id="GO:0016567">
    <property type="term" value="P:protein ubiquitination"/>
    <property type="evidence" value="ECO:0007669"/>
    <property type="project" value="InterPro"/>
</dbReference>
<dbReference type="GO" id="GO:0006397">
    <property type="term" value="P:mRNA processing"/>
    <property type="evidence" value="ECO:0007669"/>
    <property type="project" value="InterPro"/>
</dbReference>
<dbReference type="EMBL" id="CDMZ01000603">
    <property type="protein sequence ID" value="CEM17702.1"/>
    <property type="molecule type" value="Genomic_DNA"/>
</dbReference>
<feature type="region of interest" description="Disordered" evidence="1">
    <location>
        <begin position="1337"/>
        <end position="1515"/>
    </location>
</feature>
<proteinExistence type="predicted"/>
<feature type="region of interest" description="Disordered" evidence="1">
    <location>
        <begin position="696"/>
        <end position="822"/>
    </location>
</feature>
<evidence type="ECO:0000313" key="2">
    <source>
        <dbReference type="EMBL" id="CEM17702.1"/>
    </source>
</evidence>
<feature type="compositionally biased region" description="Basic and acidic residues" evidence="1">
    <location>
        <begin position="143"/>
        <end position="155"/>
    </location>
</feature>
<feature type="compositionally biased region" description="Basic and acidic residues" evidence="1">
    <location>
        <begin position="179"/>
        <end position="188"/>
    </location>
</feature>
<evidence type="ECO:0000256" key="1">
    <source>
        <dbReference type="SAM" id="MobiDB-lite"/>
    </source>
</evidence>
<dbReference type="GO" id="GO:0061630">
    <property type="term" value="F:ubiquitin protein ligase activity"/>
    <property type="evidence" value="ECO:0007669"/>
    <property type="project" value="InterPro"/>
</dbReference>
<gene>
    <name evidence="2" type="ORF">Cvel_18566</name>
</gene>
<feature type="compositionally biased region" description="Basic and acidic residues" evidence="1">
    <location>
        <begin position="1258"/>
        <end position="1267"/>
    </location>
</feature>
<feature type="compositionally biased region" description="Pro residues" evidence="1">
    <location>
        <begin position="480"/>
        <end position="495"/>
    </location>
</feature>
<feature type="compositionally biased region" description="Low complexity" evidence="1">
    <location>
        <begin position="123"/>
        <end position="134"/>
    </location>
</feature>
<feature type="region of interest" description="Disordered" evidence="1">
    <location>
        <begin position="905"/>
        <end position="938"/>
    </location>
</feature>
<feature type="region of interest" description="Disordered" evidence="1">
    <location>
        <begin position="513"/>
        <end position="534"/>
    </location>
</feature>
<accession>A0A0G4FSK9</accession>
<sequence length="1515" mass="166103">MSGGTGAAKSPGLRPKSPRGVSASVAPPLPQKMDPEHEPQILHRVNFSTYKACEGLEALEAPKSFEGLLQQSKAGKLGEPEEPFPPGVEFKFSPVSRECEELVSLEKQADALFHDFWVQRQKYTNAQQQQQQEQSGKKRQRGHLQEGGKGRDDSCSSRGRAKGAAQFSPPEEPLAQKSKQGERSKLGDEFPSMSPRGGGPASSPTAGSQAGFGGVGGMKFGDFRTYASVIAQIGALQKRGPLNAACVTERRSAKPSGREKLKKFRVEARKSYNTFRTDEAKAFQSLKNKHIVKQELQCVEYHTKVEAARSQEENAEIRLHDPNCFAPPKEAIFFSDLQGALPGKEESDNTWDSIPPNVIPLSREIRHSERIGSSTAKEPSWNLHFKKLRQEIRKEADFLRRGPKSPHAPQAPKEPAMITRRMVRDISSVSGVGDRKDRSRSRSPCGHSVLPSDAFRGGGGGGSEPARSPAAAAGRFPDASPAPPPFNPPAPPGKPPGRWKDQQLKSRLHVDTHFGPLRDEPPRPSPATATIATGLHGISPSHCGGMSVSAFGQQSPRPWGLARPGKGASTHAEVVEERRKQEDIRWRGEEAKRLEYDRLWVLRENVLRALTQQQAQVVSAVLSGDSSGASGGGMGGRGQEGEAAGMASSEVPEKDKRLPGPDFRVPPGDPSALYNLLNSLTFRGHYPIQGQSPAGASFGSFGLVPARSKGQEKESVRGSPRSNKEKDQEKEKEKKEKEKGNQKGTPKNEDAKEKEKEKEKKQKEKEKQTTKGSPKNKEKKEEKEKGGRCSPAESVEKDKEKKERDEELSFMEMKEVTGRGGNEEEFDDPFCAYAHLVDILSQQYIQARQPLLPSSLPPHRNKILSPETFFDLFVRPPGGWTKDTAACKAERVFFYSRSQFFSQRGEEKPQLPPSLSQNPAPSKAPQSSSSHVPPALESLTDPENEEIILNNSYSPDALTAAAGRSLLKCGTIRSPAGPPAPCPLHLTVSWPVCLFCSVRHPPASAESEGLPKSACACPWHLSPKLESRSDNLSIFYSPQVRLRLQRQIRRVLFRRLNGREVGVDFVKEFPIGEKMTQRVIDTMMGPLSAVLLGLGVLLSTFTASRKEHPRLQAAWVAPRESPDGECDKANMKQKKCIFRPENTKEHLRHPVLQHITPSVILEAVLRLRRLEGISVLSDTEWTLMGCFHLPSSDILWGDMQWARVCGPTCEKALSTLEREEEKDACRPAVLEMFKAERDPLCASGGAGMVTKWMLQAQQREDGEKEKEGGDEEGGGSQGSEGCSVEDGGESPEKGAPDVSSFSLSVPAHLNPRYSVAFAVHRESCAPSCRFPPVKSWERKTVTGERESAANDADMRREFEDWGYPLLTKMFEEKERMERRAVEEKRKAERRREKAKERAERKKEEKASAEGGGGTVEEKQKAKKKSDEETEREKEKAVKKVRKTNSKASLTGGSADPPALSSSAFSASVSSSSSSSSKPKSSAAKSANQGKGGKETDKSGEGSKGSGPPGEGGERT</sequence>
<dbReference type="PANTHER" id="PTHR15439:SF0">
    <property type="entry name" value="CELL DIVISION CYCLE AND APOPTOSIS REGULATOR PROTEIN 1-RELATED"/>
    <property type="match status" value="1"/>
</dbReference>
<feature type="compositionally biased region" description="Low complexity" evidence="1">
    <location>
        <begin position="191"/>
        <end position="209"/>
    </location>
</feature>
<dbReference type="CDD" id="cd06503">
    <property type="entry name" value="ATP-synt_Fo_b"/>
    <property type="match status" value="1"/>
</dbReference>
<feature type="compositionally biased region" description="Low complexity" evidence="1">
    <location>
        <begin position="1453"/>
        <end position="1486"/>
    </location>
</feature>
<feature type="region of interest" description="Disordered" evidence="1">
    <location>
        <begin position="397"/>
        <end position="500"/>
    </location>
</feature>
<feature type="region of interest" description="Disordered" evidence="1">
    <location>
        <begin position="1"/>
        <end position="37"/>
    </location>
</feature>